<dbReference type="Proteomes" id="UP001652582">
    <property type="component" value="Chromosome 7"/>
</dbReference>
<dbReference type="KEGG" id="bany:112058168"/>
<protein>
    <submittedName>
        <fullName evidence="4">Uncharacterized protein LOC112058168</fullName>
    </submittedName>
</protein>
<feature type="chain" id="PRO_5026712042" evidence="2">
    <location>
        <begin position="23"/>
        <end position="216"/>
    </location>
</feature>
<dbReference type="OrthoDB" id="7789789at2759"/>
<evidence type="ECO:0000256" key="2">
    <source>
        <dbReference type="SAM" id="SignalP"/>
    </source>
</evidence>
<feature type="signal peptide" evidence="2">
    <location>
        <begin position="1"/>
        <end position="22"/>
    </location>
</feature>
<keyword evidence="3" id="KW-1185">Reference proteome</keyword>
<proteinExistence type="predicted"/>
<dbReference type="RefSeq" id="XP_023954644.1">
    <property type="nucleotide sequence ID" value="XM_024098876.2"/>
</dbReference>
<name>A0A6J1PA19_BICAN</name>
<evidence type="ECO:0000313" key="3">
    <source>
        <dbReference type="Proteomes" id="UP001652582"/>
    </source>
</evidence>
<keyword evidence="2" id="KW-0732">Signal</keyword>
<sequence>MSISLRFQLLTCLIVYVSSVHGIKVKFGTRDGPIAPLIPDPLPPPQPHRVPAPVWEERADDSPDPNAHWRPQLFVPQPKYTQIIFNIPTTTQQPLNSAQRFVNSYKPTYQPINRQPVEQYFNPTQVLGSQRLPGIGIRYFVPAYINDLQARKGEKRQEDAKHNDIETNDISVQNTDSSNDLLWQYEKESTKRALRNTLEGSARPFYTWPEYVQPRH</sequence>
<evidence type="ECO:0000313" key="4">
    <source>
        <dbReference type="RefSeq" id="XP_023954644.1"/>
    </source>
</evidence>
<feature type="region of interest" description="Disordered" evidence="1">
    <location>
        <begin position="35"/>
        <end position="63"/>
    </location>
</feature>
<dbReference type="AlphaFoldDB" id="A0A6J1PA19"/>
<evidence type="ECO:0000256" key="1">
    <source>
        <dbReference type="SAM" id="MobiDB-lite"/>
    </source>
</evidence>
<feature type="compositionally biased region" description="Pro residues" evidence="1">
    <location>
        <begin position="36"/>
        <end position="50"/>
    </location>
</feature>
<organism evidence="3 4">
    <name type="scientific">Bicyclus anynana</name>
    <name type="common">Squinting bush brown butterfly</name>
    <dbReference type="NCBI Taxonomy" id="110368"/>
    <lineage>
        <taxon>Eukaryota</taxon>
        <taxon>Metazoa</taxon>
        <taxon>Ecdysozoa</taxon>
        <taxon>Arthropoda</taxon>
        <taxon>Hexapoda</taxon>
        <taxon>Insecta</taxon>
        <taxon>Pterygota</taxon>
        <taxon>Neoptera</taxon>
        <taxon>Endopterygota</taxon>
        <taxon>Lepidoptera</taxon>
        <taxon>Glossata</taxon>
        <taxon>Ditrysia</taxon>
        <taxon>Papilionoidea</taxon>
        <taxon>Nymphalidae</taxon>
        <taxon>Satyrinae</taxon>
        <taxon>Satyrini</taxon>
        <taxon>Mycalesina</taxon>
        <taxon>Bicyclus</taxon>
    </lineage>
</organism>
<accession>A0A6J1PA19</accession>
<dbReference type="CTD" id="109831"/>
<dbReference type="GeneID" id="112058168"/>
<reference evidence="4" key="1">
    <citation type="submission" date="2025-08" db="UniProtKB">
        <authorList>
            <consortium name="RefSeq"/>
        </authorList>
    </citation>
    <scope>IDENTIFICATION</scope>
</reference>
<gene>
    <name evidence="4" type="primary">LOC112058168</name>
</gene>